<feature type="region of interest" description="Disordered" evidence="1">
    <location>
        <begin position="319"/>
        <end position="338"/>
    </location>
</feature>
<organism evidence="2 3">
    <name type="scientific">Sphagnurus paluster</name>
    <dbReference type="NCBI Taxonomy" id="117069"/>
    <lineage>
        <taxon>Eukaryota</taxon>
        <taxon>Fungi</taxon>
        <taxon>Dikarya</taxon>
        <taxon>Basidiomycota</taxon>
        <taxon>Agaricomycotina</taxon>
        <taxon>Agaricomycetes</taxon>
        <taxon>Agaricomycetidae</taxon>
        <taxon>Agaricales</taxon>
        <taxon>Tricholomatineae</taxon>
        <taxon>Lyophyllaceae</taxon>
        <taxon>Sphagnurus</taxon>
    </lineage>
</organism>
<keyword evidence="3" id="KW-1185">Reference proteome</keyword>
<comment type="caution">
    <text evidence="2">The sequence shown here is derived from an EMBL/GenBank/DDBJ whole genome shotgun (WGS) entry which is preliminary data.</text>
</comment>
<reference evidence="2" key="2">
    <citation type="submission" date="2021-10" db="EMBL/GenBank/DDBJ databases">
        <title>Phylogenomics reveals ancestral predisposition of the termite-cultivated fungus Termitomyces towards a domesticated lifestyle.</title>
        <authorList>
            <person name="Auxier B."/>
            <person name="Grum-Grzhimaylo A."/>
            <person name="Cardenas M.E."/>
            <person name="Lodge J.D."/>
            <person name="Laessoe T."/>
            <person name="Pedersen O."/>
            <person name="Smith M.E."/>
            <person name="Kuyper T.W."/>
            <person name="Franco-Molano E.A."/>
            <person name="Baroni T.J."/>
            <person name="Aanen D.K."/>
        </authorList>
    </citation>
    <scope>NUCLEOTIDE SEQUENCE</scope>
    <source>
        <strain evidence="2">D49</strain>
    </source>
</reference>
<accession>A0A9P7GLN4</accession>
<gene>
    <name evidence="2" type="ORF">H0H81_002960</name>
</gene>
<dbReference type="PANTHER" id="PTHR46018">
    <property type="entry name" value="ZINC PHOSPHODIESTERASE ELAC PROTEIN 1"/>
    <property type="match status" value="1"/>
</dbReference>
<dbReference type="GO" id="GO:0005634">
    <property type="term" value="C:nucleus"/>
    <property type="evidence" value="ECO:0007669"/>
    <property type="project" value="TreeGrafter"/>
</dbReference>
<dbReference type="EMBL" id="JABCKI010000085">
    <property type="protein sequence ID" value="KAG5652952.1"/>
    <property type="molecule type" value="Genomic_DNA"/>
</dbReference>
<reference evidence="2" key="1">
    <citation type="submission" date="2021-02" db="EMBL/GenBank/DDBJ databases">
        <authorList>
            <person name="Nieuwenhuis M."/>
            <person name="Van De Peppel L.J.J."/>
        </authorList>
    </citation>
    <scope>NUCLEOTIDE SEQUENCE</scope>
    <source>
        <strain evidence="2">D49</strain>
    </source>
</reference>
<proteinExistence type="predicted"/>
<feature type="compositionally biased region" description="Basic residues" evidence="1">
    <location>
        <begin position="328"/>
        <end position="338"/>
    </location>
</feature>
<dbReference type="InterPro" id="IPR036866">
    <property type="entry name" value="RibonucZ/Hydroxyglut_hydro"/>
</dbReference>
<name>A0A9P7GLN4_9AGAR</name>
<dbReference type="Proteomes" id="UP000717328">
    <property type="component" value="Unassembled WGS sequence"/>
</dbReference>
<evidence type="ECO:0000313" key="3">
    <source>
        <dbReference type="Proteomes" id="UP000717328"/>
    </source>
</evidence>
<evidence type="ECO:0000256" key="1">
    <source>
        <dbReference type="SAM" id="MobiDB-lite"/>
    </source>
</evidence>
<sequence>MGIVPFLRNILLPPPTGTSTVSLDLEKQPRVEIYGPAGIRNFVRQIMKMTLTKTSDNYVVHELLKPEDRITACVPHGLGAYSIQELDMMHYNEVAGQDIFCSDDGFWKGFTTARGVYGDIYVDAGPISHRDPCLGYIIREASNAGRKLVILGDTHDPSAIIPLCVEPHPSLLIHEATDVHIPRHVDYNSRRTPEAVLDKALARGHSIPTMAGTFAKKIGAERLVLNHIGGRFPAPKYPTDHRSAVMREIERQATDAWGSRTPAVAAYDFMQVVIPPIPSPVRSEEAVISGILRRSLAVTDSQSTKLARTQLAHADPVEGFLYPDRSQHHSNRSKKRRP</sequence>
<protein>
    <submittedName>
        <fullName evidence="2">Uncharacterized protein</fullName>
    </submittedName>
</protein>
<dbReference type="SUPFAM" id="SSF56281">
    <property type="entry name" value="Metallo-hydrolase/oxidoreductase"/>
    <property type="match status" value="1"/>
</dbReference>
<dbReference type="OrthoDB" id="527344at2759"/>
<dbReference type="Gene3D" id="3.60.15.10">
    <property type="entry name" value="Ribonuclease Z/Hydroxyacylglutathione hydrolase-like"/>
    <property type="match status" value="1"/>
</dbReference>
<evidence type="ECO:0000313" key="2">
    <source>
        <dbReference type="EMBL" id="KAG5652952.1"/>
    </source>
</evidence>
<dbReference type="AlphaFoldDB" id="A0A9P7GLN4"/>
<dbReference type="PANTHER" id="PTHR46018:SF2">
    <property type="entry name" value="ZINC PHOSPHODIESTERASE ELAC PROTEIN 1"/>
    <property type="match status" value="1"/>
</dbReference>
<dbReference type="GO" id="GO:0042781">
    <property type="term" value="F:3'-tRNA processing endoribonuclease activity"/>
    <property type="evidence" value="ECO:0007669"/>
    <property type="project" value="TreeGrafter"/>
</dbReference>